<sequence length="68" mass="7815">MPEVNRLSSTQTSLLCTGLDCRRTSFVSIRTIDQAPPFRSLPILLCFHRSRHTDVPFVAFVILTWIPR</sequence>
<dbReference type="AlphaFoldDB" id="A0AA39LQ68"/>
<name>A0AA39LQ68_9BILA</name>
<accession>A0AA39LQ68</accession>
<evidence type="ECO:0000313" key="1">
    <source>
        <dbReference type="EMBL" id="KAK0406051.1"/>
    </source>
</evidence>
<keyword evidence="2" id="KW-1185">Reference proteome</keyword>
<proteinExistence type="predicted"/>
<gene>
    <name evidence="1" type="ORF">QR680_018342</name>
</gene>
<reference evidence="1" key="1">
    <citation type="submission" date="2023-06" db="EMBL/GenBank/DDBJ databases">
        <title>Genomic analysis of the entomopathogenic nematode Steinernema hermaphroditum.</title>
        <authorList>
            <person name="Schwarz E.M."/>
            <person name="Heppert J.K."/>
            <person name="Baniya A."/>
            <person name="Schwartz H.T."/>
            <person name="Tan C.-H."/>
            <person name="Antoshechkin I."/>
            <person name="Sternberg P.W."/>
            <person name="Goodrich-Blair H."/>
            <person name="Dillman A.R."/>
        </authorList>
    </citation>
    <scope>NUCLEOTIDE SEQUENCE</scope>
    <source>
        <strain evidence="1">PS9179</strain>
        <tissue evidence="1">Whole animal</tissue>
    </source>
</reference>
<dbReference type="EMBL" id="JAUCMV010000004">
    <property type="protein sequence ID" value="KAK0406051.1"/>
    <property type="molecule type" value="Genomic_DNA"/>
</dbReference>
<organism evidence="1 2">
    <name type="scientific">Steinernema hermaphroditum</name>
    <dbReference type="NCBI Taxonomy" id="289476"/>
    <lineage>
        <taxon>Eukaryota</taxon>
        <taxon>Metazoa</taxon>
        <taxon>Ecdysozoa</taxon>
        <taxon>Nematoda</taxon>
        <taxon>Chromadorea</taxon>
        <taxon>Rhabditida</taxon>
        <taxon>Tylenchina</taxon>
        <taxon>Panagrolaimomorpha</taxon>
        <taxon>Strongyloidoidea</taxon>
        <taxon>Steinernematidae</taxon>
        <taxon>Steinernema</taxon>
    </lineage>
</organism>
<protein>
    <submittedName>
        <fullName evidence="1">Uncharacterized protein</fullName>
    </submittedName>
</protein>
<comment type="caution">
    <text evidence="1">The sequence shown here is derived from an EMBL/GenBank/DDBJ whole genome shotgun (WGS) entry which is preliminary data.</text>
</comment>
<dbReference type="Proteomes" id="UP001175271">
    <property type="component" value="Unassembled WGS sequence"/>
</dbReference>
<evidence type="ECO:0000313" key="2">
    <source>
        <dbReference type="Proteomes" id="UP001175271"/>
    </source>
</evidence>